<organism evidence="1">
    <name type="scientific">marine sediment metagenome</name>
    <dbReference type="NCBI Taxonomy" id="412755"/>
    <lineage>
        <taxon>unclassified sequences</taxon>
        <taxon>metagenomes</taxon>
        <taxon>ecological metagenomes</taxon>
    </lineage>
</organism>
<proteinExistence type="predicted"/>
<dbReference type="AlphaFoldDB" id="A0A0F9V1N5"/>
<comment type="caution">
    <text evidence="1">The sequence shown here is derived from an EMBL/GenBank/DDBJ whole genome shotgun (WGS) entry which is preliminary data.</text>
</comment>
<accession>A0A0F9V1N5</accession>
<name>A0A0F9V1N5_9ZZZZ</name>
<sequence length="77" mass="9097">MTYFRRFICRRLGHTYVIRRFRRHRKILGWEECLVCGHQPAATAWHKAHTGTRLPTPLCRSDKIPRIRGLVGLEVAE</sequence>
<dbReference type="EMBL" id="LAZR01000475">
    <property type="protein sequence ID" value="KKN67406.1"/>
    <property type="molecule type" value="Genomic_DNA"/>
</dbReference>
<evidence type="ECO:0000313" key="1">
    <source>
        <dbReference type="EMBL" id="KKN67406.1"/>
    </source>
</evidence>
<gene>
    <name evidence="1" type="ORF">LCGC14_0461490</name>
</gene>
<protein>
    <submittedName>
        <fullName evidence="1">Uncharacterized protein</fullName>
    </submittedName>
</protein>
<reference evidence="1" key="1">
    <citation type="journal article" date="2015" name="Nature">
        <title>Complex archaea that bridge the gap between prokaryotes and eukaryotes.</title>
        <authorList>
            <person name="Spang A."/>
            <person name="Saw J.H."/>
            <person name="Jorgensen S.L."/>
            <person name="Zaremba-Niedzwiedzka K."/>
            <person name="Martijn J."/>
            <person name="Lind A.E."/>
            <person name="van Eijk R."/>
            <person name="Schleper C."/>
            <person name="Guy L."/>
            <person name="Ettema T.J."/>
        </authorList>
    </citation>
    <scope>NUCLEOTIDE SEQUENCE</scope>
</reference>